<dbReference type="GO" id="GO:0005739">
    <property type="term" value="C:mitochondrion"/>
    <property type="evidence" value="ECO:0007669"/>
    <property type="project" value="UniProtKB-SubCell"/>
</dbReference>
<dbReference type="PANTHER" id="PTHR28133">
    <property type="entry name" value="REQUIRED FOR RESPIRATORY GROWTH PROTEIN 7, MITOCHONDRIAL"/>
    <property type="match status" value="1"/>
</dbReference>
<evidence type="ECO:0000256" key="2">
    <source>
        <dbReference type="ARBA" id="ARBA00023128"/>
    </source>
</evidence>
<reference evidence="3 4" key="1">
    <citation type="submission" date="2022-07" db="EMBL/GenBank/DDBJ databases">
        <title>Genome-wide signatures of adaptation to extreme environments.</title>
        <authorList>
            <person name="Cho C.H."/>
            <person name="Yoon H.S."/>
        </authorList>
    </citation>
    <scope>NUCLEOTIDE SEQUENCE [LARGE SCALE GENOMIC DNA]</scope>
    <source>
        <strain evidence="3 4">DBV 063 E5</strain>
    </source>
</reference>
<dbReference type="Pfam" id="PF10356">
    <property type="entry name" value="RRG7"/>
    <property type="match status" value="1"/>
</dbReference>
<dbReference type="InterPro" id="IPR018828">
    <property type="entry name" value="RRG7"/>
</dbReference>
<protein>
    <recommendedName>
        <fullName evidence="5">Restriction endonuclease type IV Mrr domain-containing protein</fullName>
    </recommendedName>
</protein>
<accession>A0AAV9IQ16</accession>
<dbReference type="GO" id="GO:0003676">
    <property type="term" value="F:nucleic acid binding"/>
    <property type="evidence" value="ECO:0007669"/>
    <property type="project" value="InterPro"/>
</dbReference>
<keyword evidence="4" id="KW-1185">Reference proteome</keyword>
<comment type="caution">
    <text evidence="3">The sequence shown here is derived from an EMBL/GenBank/DDBJ whole genome shotgun (WGS) entry which is preliminary data.</text>
</comment>
<evidence type="ECO:0000313" key="3">
    <source>
        <dbReference type="EMBL" id="KAK4534347.1"/>
    </source>
</evidence>
<evidence type="ECO:0000313" key="4">
    <source>
        <dbReference type="Proteomes" id="UP001301350"/>
    </source>
</evidence>
<evidence type="ECO:0008006" key="5">
    <source>
        <dbReference type="Google" id="ProtNLM"/>
    </source>
</evidence>
<keyword evidence="2" id="KW-0496">Mitochondrion</keyword>
<name>A0AAV9IQ16_CYACA</name>
<evidence type="ECO:0000256" key="1">
    <source>
        <dbReference type="ARBA" id="ARBA00004173"/>
    </source>
</evidence>
<dbReference type="PANTHER" id="PTHR28133:SF1">
    <property type="entry name" value="REQUIRED FOR RESPIRATORY GROWTH PROTEIN 7, MITOCHONDRIAL"/>
    <property type="match status" value="1"/>
</dbReference>
<dbReference type="AlphaFoldDB" id="A0AAV9IQ16"/>
<dbReference type="InterPro" id="IPR011856">
    <property type="entry name" value="tRNA_endonuc-like_dom_sf"/>
</dbReference>
<gene>
    <name evidence="3" type="ORF">CDCA_CDCA01G0372</name>
</gene>
<dbReference type="Gene3D" id="3.40.1350.10">
    <property type="match status" value="1"/>
</dbReference>
<dbReference type="Proteomes" id="UP001301350">
    <property type="component" value="Unassembled WGS sequence"/>
</dbReference>
<sequence length="210" mass="22161">MSLRSGVRWEQEALHRLQRLFGSAAVFVRTGGSFDGGVDVLGALGPSSGDASTVAPGARCVSVAVQCKRSRRPLGPSLVRELVGTVQALTSWRTETAAASASASAQPALGLLLLAGEGGFTRAAATAMHASAHAMALLHIVEEADRQALQDMQAVAPNGIQVHGFAMNAAARALCPGLNVMQRRARARGHRDVHSRRSEHLWLTLDQQML</sequence>
<organism evidence="3 4">
    <name type="scientific">Cyanidium caldarium</name>
    <name type="common">Red alga</name>
    <dbReference type="NCBI Taxonomy" id="2771"/>
    <lineage>
        <taxon>Eukaryota</taxon>
        <taxon>Rhodophyta</taxon>
        <taxon>Bangiophyceae</taxon>
        <taxon>Cyanidiales</taxon>
        <taxon>Cyanidiaceae</taxon>
        <taxon>Cyanidium</taxon>
    </lineage>
</organism>
<dbReference type="EMBL" id="JANCYW010000001">
    <property type="protein sequence ID" value="KAK4534347.1"/>
    <property type="molecule type" value="Genomic_DNA"/>
</dbReference>
<comment type="subcellular location">
    <subcellularLocation>
        <location evidence="1">Mitochondrion</location>
    </subcellularLocation>
</comment>
<proteinExistence type="predicted"/>